<dbReference type="RefSeq" id="WP_110130495.1">
    <property type="nucleotide sequence ID" value="NZ_QHJQ01000003.1"/>
</dbReference>
<dbReference type="Gene3D" id="3.30.70.560">
    <property type="entry name" value="7,8-Dihydro-6-hydroxymethylpterin-pyrophosphokinase HPPK"/>
    <property type="match status" value="1"/>
</dbReference>
<evidence type="ECO:0000256" key="5">
    <source>
        <dbReference type="ARBA" id="ARBA00022679"/>
    </source>
</evidence>
<dbReference type="PANTHER" id="PTHR43071">
    <property type="entry name" value="2-AMINO-4-HYDROXY-6-HYDROXYMETHYLDIHYDROPTERIDINE PYROPHOSPHOKINASE"/>
    <property type="match status" value="1"/>
</dbReference>
<dbReference type="GO" id="GO:0016301">
    <property type="term" value="F:kinase activity"/>
    <property type="evidence" value="ECO:0007669"/>
    <property type="project" value="UniProtKB-KW"/>
</dbReference>
<reference evidence="14 15" key="1">
    <citation type="submission" date="2018-05" db="EMBL/GenBank/DDBJ databases">
        <title>Coraliomargarita sinensis sp. nov., isolated from a marine solar saltern.</title>
        <authorList>
            <person name="Zhou L.Y."/>
        </authorList>
    </citation>
    <scope>NUCLEOTIDE SEQUENCE [LARGE SCALE GENOMIC DNA]</scope>
    <source>
        <strain evidence="14 15">WN38</strain>
    </source>
</reference>
<comment type="pathway">
    <text evidence="1">Cofactor biosynthesis; tetrahydrofolate biosynthesis; 2-amino-4-hydroxy-6-hydroxymethyl-7,8-dihydropteridine diphosphate from 7,8-dihydroneopterin triphosphate: step 4/4.</text>
</comment>
<dbReference type="Proteomes" id="UP000247099">
    <property type="component" value="Unassembled WGS sequence"/>
</dbReference>
<comment type="similarity">
    <text evidence="2">Belongs to the HPPK family.</text>
</comment>
<evidence type="ECO:0000256" key="9">
    <source>
        <dbReference type="ARBA" id="ARBA00022909"/>
    </source>
</evidence>
<dbReference type="GO" id="GO:0046654">
    <property type="term" value="P:tetrahydrofolate biosynthetic process"/>
    <property type="evidence" value="ECO:0007669"/>
    <property type="project" value="UniProtKB-UniPathway"/>
</dbReference>
<evidence type="ECO:0000256" key="8">
    <source>
        <dbReference type="ARBA" id="ARBA00022840"/>
    </source>
</evidence>
<evidence type="ECO:0000256" key="3">
    <source>
        <dbReference type="ARBA" id="ARBA00013253"/>
    </source>
</evidence>
<keyword evidence="5" id="KW-0808">Transferase</keyword>
<dbReference type="NCBIfam" id="TIGR01498">
    <property type="entry name" value="folK"/>
    <property type="match status" value="1"/>
</dbReference>
<evidence type="ECO:0000256" key="1">
    <source>
        <dbReference type="ARBA" id="ARBA00005051"/>
    </source>
</evidence>
<keyword evidence="7 14" id="KW-0418">Kinase</keyword>
<dbReference type="InterPro" id="IPR035907">
    <property type="entry name" value="Hppk_sf"/>
</dbReference>
<organism evidence="14 15">
    <name type="scientific">Coraliomargarita sinensis</name>
    <dbReference type="NCBI Taxonomy" id="2174842"/>
    <lineage>
        <taxon>Bacteria</taxon>
        <taxon>Pseudomonadati</taxon>
        <taxon>Verrucomicrobiota</taxon>
        <taxon>Opitutia</taxon>
        <taxon>Puniceicoccales</taxon>
        <taxon>Coraliomargaritaceae</taxon>
        <taxon>Coraliomargarita</taxon>
    </lineage>
</organism>
<evidence type="ECO:0000256" key="2">
    <source>
        <dbReference type="ARBA" id="ARBA00005810"/>
    </source>
</evidence>
<dbReference type="EMBL" id="QHJQ01000003">
    <property type="protein sequence ID" value="PXA04689.1"/>
    <property type="molecule type" value="Genomic_DNA"/>
</dbReference>
<keyword evidence="15" id="KW-1185">Reference proteome</keyword>
<accession>A0A317ZLI6</accession>
<evidence type="ECO:0000313" key="15">
    <source>
        <dbReference type="Proteomes" id="UP000247099"/>
    </source>
</evidence>
<dbReference type="UniPathway" id="UPA00077">
    <property type="reaction ID" value="UER00155"/>
</dbReference>
<dbReference type="GO" id="GO:0003848">
    <property type="term" value="F:2-amino-4-hydroxy-6-hydroxymethyldihydropteridine diphosphokinase activity"/>
    <property type="evidence" value="ECO:0007669"/>
    <property type="project" value="UniProtKB-EC"/>
</dbReference>
<dbReference type="FunCoup" id="A0A317ZLI6">
    <property type="interactions" value="353"/>
</dbReference>
<gene>
    <name evidence="14" type="primary">folK</name>
    <name evidence="14" type="ORF">DDZ13_05825</name>
</gene>
<evidence type="ECO:0000256" key="7">
    <source>
        <dbReference type="ARBA" id="ARBA00022777"/>
    </source>
</evidence>
<comment type="function">
    <text evidence="10">Catalyzes the transfer of pyrophosphate from adenosine triphosphate (ATP) to 6-hydroxymethyl-7,8-dihydropterin, an enzymatic step in folate biosynthesis pathway.</text>
</comment>
<dbReference type="GO" id="GO:0046656">
    <property type="term" value="P:folic acid biosynthetic process"/>
    <property type="evidence" value="ECO:0007669"/>
    <property type="project" value="UniProtKB-KW"/>
</dbReference>
<dbReference type="AlphaFoldDB" id="A0A317ZLI6"/>
<evidence type="ECO:0000256" key="4">
    <source>
        <dbReference type="ARBA" id="ARBA00016218"/>
    </source>
</evidence>
<keyword evidence="9" id="KW-0289">Folate biosynthesis</keyword>
<feature type="domain" description="7,8-dihydro-6-hydroxymethylpterin-pyrophosphokinase" evidence="13">
    <location>
        <begin position="5"/>
        <end position="135"/>
    </location>
</feature>
<protein>
    <recommendedName>
        <fullName evidence="4">2-amino-4-hydroxy-6-hydroxymethyldihydropteridine pyrophosphokinase</fullName>
        <ecNumber evidence="3">2.7.6.3</ecNumber>
    </recommendedName>
    <alternativeName>
        <fullName evidence="11">6-hydroxymethyl-7,8-dihydropterin pyrophosphokinase</fullName>
    </alternativeName>
    <alternativeName>
        <fullName evidence="12">7,8-dihydro-6-hydroxymethylpterin-pyrophosphokinase</fullName>
    </alternativeName>
</protein>
<dbReference type="InterPro" id="IPR000550">
    <property type="entry name" value="Hppk"/>
</dbReference>
<keyword evidence="6" id="KW-0547">Nucleotide-binding</keyword>
<evidence type="ECO:0000256" key="6">
    <source>
        <dbReference type="ARBA" id="ARBA00022741"/>
    </source>
</evidence>
<dbReference type="SUPFAM" id="SSF55083">
    <property type="entry name" value="6-hydroxymethyl-7,8-dihydropterin pyrophosphokinase, HPPK"/>
    <property type="match status" value="1"/>
</dbReference>
<dbReference type="EC" id="2.7.6.3" evidence="3"/>
<dbReference type="PANTHER" id="PTHR43071:SF1">
    <property type="entry name" value="2-AMINO-4-HYDROXY-6-HYDROXYMETHYLDIHYDROPTERIDINE PYROPHOSPHOKINASE"/>
    <property type="match status" value="1"/>
</dbReference>
<comment type="caution">
    <text evidence="14">The sequence shown here is derived from an EMBL/GenBank/DDBJ whole genome shotgun (WGS) entry which is preliminary data.</text>
</comment>
<dbReference type="InParanoid" id="A0A317ZLI6"/>
<evidence type="ECO:0000256" key="12">
    <source>
        <dbReference type="ARBA" id="ARBA00033413"/>
    </source>
</evidence>
<keyword evidence="8" id="KW-0067">ATP-binding</keyword>
<name>A0A317ZLI6_9BACT</name>
<evidence type="ECO:0000259" key="13">
    <source>
        <dbReference type="Pfam" id="PF01288"/>
    </source>
</evidence>
<proteinExistence type="inferred from homology"/>
<dbReference type="Pfam" id="PF01288">
    <property type="entry name" value="HPPK"/>
    <property type="match status" value="1"/>
</dbReference>
<sequence length="165" mass="18532">MPLAYIALGSNLGDRMWQMRRALELLELGDRVHVLRASPVYQNRAVGMGEDADDFLNAVVEVSSTLEPLTLLDTCLEVEEQLGRTRSEEGWAPRTIDLDILFYEGVSFENERLTLPHPRIAERDFVAVPLADLAPHLEINGSMASRIIEGLPQNEMKPYPESILC</sequence>
<evidence type="ECO:0000256" key="10">
    <source>
        <dbReference type="ARBA" id="ARBA00029409"/>
    </source>
</evidence>
<dbReference type="GO" id="GO:0005524">
    <property type="term" value="F:ATP binding"/>
    <property type="evidence" value="ECO:0007669"/>
    <property type="project" value="UniProtKB-KW"/>
</dbReference>
<evidence type="ECO:0000256" key="11">
    <source>
        <dbReference type="ARBA" id="ARBA00029766"/>
    </source>
</evidence>
<dbReference type="CDD" id="cd00483">
    <property type="entry name" value="HPPK"/>
    <property type="match status" value="1"/>
</dbReference>
<dbReference type="OrthoDB" id="9808041at2"/>
<evidence type="ECO:0000313" key="14">
    <source>
        <dbReference type="EMBL" id="PXA04689.1"/>
    </source>
</evidence>